<keyword evidence="1" id="KW-0808">Transferase</keyword>
<protein>
    <submittedName>
        <fullName evidence="1">RNA-directed DNA polymerase (Reverse transcriptase)</fullName>
    </submittedName>
</protein>
<dbReference type="PANTHER" id="PTHR33116:SF86">
    <property type="entry name" value="REVERSE TRANSCRIPTASE DOMAIN-CONTAINING PROTEIN"/>
    <property type="match status" value="1"/>
</dbReference>
<name>A0A392P1H3_9FABA</name>
<dbReference type="PANTHER" id="PTHR33116">
    <property type="entry name" value="REVERSE TRANSCRIPTASE ZINC-BINDING DOMAIN-CONTAINING PROTEIN-RELATED-RELATED"/>
    <property type="match status" value="1"/>
</dbReference>
<feature type="non-terminal residue" evidence="1">
    <location>
        <position position="118"/>
    </location>
</feature>
<dbReference type="EMBL" id="LXQA010059058">
    <property type="protein sequence ID" value="MCI05564.1"/>
    <property type="molecule type" value="Genomic_DNA"/>
</dbReference>
<dbReference type="GO" id="GO:0003964">
    <property type="term" value="F:RNA-directed DNA polymerase activity"/>
    <property type="evidence" value="ECO:0007669"/>
    <property type="project" value="UniProtKB-KW"/>
</dbReference>
<keyword evidence="1" id="KW-0695">RNA-directed DNA polymerase</keyword>
<sequence>MPSMIGRNKKALFGYLKDRMWKRIQGWSGKHLSKAGREVLVKSVAQAIPAYCMSSILLPESLGDELEKMINSFWWGSNKTSGRGINWLRWEKLTMRKEHGGMGFRHMYGFNLAMLGKQ</sequence>
<evidence type="ECO:0000313" key="2">
    <source>
        <dbReference type="Proteomes" id="UP000265520"/>
    </source>
</evidence>
<reference evidence="1 2" key="1">
    <citation type="journal article" date="2018" name="Front. Plant Sci.">
        <title>Red Clover (Trifolium pratense) and Zigzag Clover (T. medium) - A Picture of Genomic Similarities and Differences.</title>
        <authorList>
            <person name="Dluhosova J."/>
            <person name="Istvanek J."/>
            <person name="Nedelnik J."/>
            <person name="Repkova J."/>
        </authorList>
    </citation>
    <scope>NUCLEOTIDE SEQUENCE [LARGE SCALE GENOMIC DNA]</scope>
    <source>
        <strain evidence="2">cv. 10/8</strain>
        <tissue evidence="1">Leaf</tissue>
    </source>
</reference>
<dbReference type="Proteomes" id="UP000265520">
    <property type="component" value="Unassembled WGS sequence"/>
</dbReference>
<evidence type="ECO:0000313" key="1">
    <source>
        <dbReference type="EMBL" id="MCI05564.1"/>
    </source>
</evidence>
<dbReference type="AlphaFoldDB" id="A0A392P1H3"/>
<keyword evidence="1" id="KW-0548">Nucleotidyltransferase</keyword>
<keyword evidence="2" id="KW-1185">Reference proteome</keyword>
<comment type="caution">
    <text evidence="1">The sequence shown here is derived from an EMBL/GenBank/DDBJ whole genome shotgun (WGS) entry which is preliminary data.</text>
</comment>
<organism evidence="1 2">
    <name type="scientific">Trifolium medium</name>
    <dbReference type="NCBI Taxonomy" id="97028"/>
    <lineage>
        <taxon>Eukaryota</taxon>
        <taxon>Viridiplantae</taxon>
        <taxon>Streptophyta</taxon>
        <taxon>Embryophyta</taxon>
        <taxon>Tracheophyta</taxon>
        <taxon>Spermatophyta</taxon>
        <taxon>Magnoliopsida</taxon>
        <taxon>eudicotyledons</taxon>
        <taxon>Gunneridae</taxon>
        <taxon>Pentapetalae</taxon>
        <taxon>rosids</taxon>
        <taxon>fabids</taxon>
        <taxon>Fabales</taxon>
        <taxon>Fabaceae</taxon>
        <taxon>Papilionoideae</taxon>
        <taxon>50 kb inversion clade</taxon>
        <taxon>NPAAA clade</taxon>
        <taxon>Hologalegina</taxon>
        <taxon>IRL clade</taxon>
        <taxon>Trifolieae</taxon>
        <taxon>Trifolium</taxon>
    </lineage>
</organism>
<accession>A0A392P1H3</accession>
<proteinExistence type="predicted"/>